<evidence type="ECO:0000313" key="11">
    <source>
        <dbReference type="Proteomes" id="UP001300012"/>
    </source>
</evidence>
<name>A0ABT1YE91_9BACL</name>
<feature type="transmembrane region" description="Helical" evidence="8">
    <location>
        <begin position="138"/>
        <end position="157"/>
    </location>
</feature>
<gene>
    <name evidence="10" type="ORF">NV381_07705</name>
</gene>
<evidence type="ECO:0000256" key="6">
    <source>
        <dbReference type="ARBA" id="ARBA00022989"/>
    </source>
</evidence>
<keyword evidence="4" id="KW-0997">Cell inner membrane</keyword>
<dbReference type="RefSeq" id="WP_258212681.1">
    <property type="nucleotide sequence ID" value="NZ_JANQBD010000004.1"/>
</dbReference>
<feature type="transmembrane region" description="Helical" evidence="8">
    <location>
        <begin position="12"/>
        <end position="33"/>
    </location>
</feature>
<feature type="domain" description="Major facilitator superfamily (MFS) profile" evidence="9">
    <location>
        <begin position="173"/>
        <end position="390"/>
    </location>
</feature>
<evidence type="ECO:0000256" key="8">
    <source>
        <dbReference type="SAM" id="Phobius"/>
    </source>
</evidence>
<keyword evidence="2" id="KW-0813">Transport</keyword>
<evidence type="ECO:0000256" key="2">
    <source>
        <dbReference type="ARBA" id="ARBA00022448"/>
    </source>
</evidence>
<accession>A0ABT1YE91</accession>
<reference evidence="10 11" key="1">
    <citation type="submission" date="2022-08" db="EMBL/GenBank/DDBJ databases">
        <title>Paenibacillus endoradicis sp. nov., Paenibacillus radicibacter sp. nov and Paenibacillus pararadicis sp. nov., three cold-adapted plant growth-promoting bacteria isolated from root of Larix gmelinii in Great Khingan.</title>
        <authorList>
            <person name="Xue H."/>
        </authorList>
    </citation>
    <scope>NUCLEOTIDE SEQUENCE [LARGE SCALE GENOMIC DNA]</scope>
    <source>
        <strain evidence="10 11">N5-1-1-5</strain>
    </source>
</reference>
<feature type="transmembrane region" description="Helical" evidence="8">
    <location>
        <begin position="273"/>
        <end position="291"/>
    </location>
</feature>
<feature type="transmembrane region" description="Helical" evidence="8">
    <location>
        <begin position="204"/>
        <end position="222"/>
    </location>
</feature>
<dbReference type="Proteomes" id="UP001300012">
    <property type="component" value="Unassembled WGS sequence"/>
</dbReference>
<organism evidence="10 11">
    <name type="scientific">Paenibacillus radicis</name>
    <name type="common">ex Xue et al. 2023</name>
    <dbReference type="NCBI Taxonomy" id="2972489"/>
    <lineage>
        <taxon>Bacteria</taxon>
        <taxon>Bacillati</taxon>
        <taxon>Bacillota</taxon>
        <taxon>Bacilli</taxon>
        <taxon>Bacillales</taxon>
        <taxon>Paenibacillaceae</taxon>
        <taxon>Paenibacillus</taxon>
    </lineage>
</organism>
<dbReference type="PANTHER" id="PTHR23522">
    <property type="entry name" value="BLL5896 PROTEIN"/>
    <property type="match status" value="1"/>
</dbReference>
<keyword evidence="6 8" id="KW-1133">Transmembrane helix</keyword>
<comment type="caution">
    <text evidence="10">The sequence shown here is derived from an EMBL/GenBank/DDBJ whole genome shotgun (WGS) entry which is preliminary data.</text>
</comment>
<evidence type="ECO:0000256" key="5">
    <source>
        <dbReference type="ARBA" id="ARBA00022692"/>
    </source>
</evidence>
<feature type="transmembrane region" description="Helical" evidence="8">
    <location>
        <begin position="332"/>
        <end position="355"/>
    </location>
</feature>
<sequence>MNSAMQQKKANYTVLRGFSFAFYSTMAVITSYFPLYFQSKGFSALQIGLLYSIGPMISIVSNLFWGFMSDKFHTVKKILVGILVCQLIMAFFVSQSLHFGLLMALMALFFFFQSPTSSLTDSLTLLTIRGTKKSYASFRLWGSIGFAAASLVFGIWLKENGPNYTFLLCLGTISISLMLSLFLTDVQSTSFKKPDFRVLAKIIGSKRFLMFLLSVMIVSVAHRFNDGFLGLFLQRLGADQSIVGWAWLVSASSEIPAFLLLSKYGHRYKELPLLVVCSLVYVIRFIFMSQIENPLLVIAVQALHSISFGIFMFTVIRYIQRIVPDEYRATGQAIYAVTWSGMAGLLSGVIGGWVFNIAGPHVMYGVGAILAFIGMISFLLLHLLQRETED</sequence>
<protein>
    <submittedName>
        <fullName evidence="10">MFS transporter</fullName>
    </submittedName>
</protein>
<feature type="transmembrane region" description="Helical" evidence="8">
    <location>
        <begin position="163"/>
        <end position="183"/>
    </location>
</feature>
<dbReference type="PIRSF" id="PIRSF004925">
    <property type="entry name" value="HcaT"/>
    <property type="match status" value="1"/>
</dbReference>
<keyword evidence="3" id="KW-1003">Cell membrane</keyword>
<evidence type="ECO:0000259" key="9">
    <source>
        <dbReference type="PROSITE" id="PS50850"/>
    </source>
</evidence>
<dbReference type="InterPro" id="IPR020846">
    <property type="entry name" value="MFS_dom"/>
</dbReference>
<feature type="transmembrane region" description="Helical" evidence="8">
    <location>
        <begin position="103"/>
        <end position="126"/>
    </location>
</feature>
<feature type="transmembrane region" description="Helical" evidence="8">
    <location>
        <begin position="78"/>
        <end position="97"/>
    </location>
</feature>
<dbReference type="SUPFAM" id="SSF103473">
    <property type="entry name" value="MFS general substrate transporter"/>
    <property type="match status" value="1"/>
</dbReference>
<evidence type="ECO:0000256" key="3">
    <source>
        <dbReference type="ARBA" id="ARBA00022475"/>
    </source>
</evidence>
<proteinExistence type="predicted"/>
<keyword evidence="5 8" id="KW-0812">Transmembrane</keyword>
<comment type="subcellular location">
    <subcellularLocation>
        <location evidence="1">Cell inner membrane</location>
        <topology evidence="1">Multi-pass membrane protein</topology>
    </subcellularLocation>
</comment>
<feature type="transmembrane region" description="Helical" evidence="8">
    <location>
        <begin position="361"/>
        <end position="384"/>
    </location>
</feature>
<keyword evidence="11" id="KW-1185">Reference proteome</keyword>
<feature type="transmembrane region" description="Helical" evidence="8">
    <location>
        <begin position="45"/>
        <end position="66"/>
    </location>
</feature>
<evidence type="ECO:0000313" key="10">
    <source>
        <dbReference type="EMBL" id="MCR8631085.1"/>
    </source>
</evidence>
<dbReference type="InterPro" id="IPR036259">
    <property type="entry name" value="MFS_trans_sf"/>
</dbReference>
<evidence type="ECO:0000256" key="1">
    <source>
        <dbReference type="ARBA" id="ARBA00004429"/>
    </source>
</evidence>
<dbReference type="PROSITE" id="PS50850">
    <property type="entry name" value="MFS"/>
    <property type="match status" value="1"/>
</dbReference>
<dbReference type="Gene3D" id="1.20.1250.20">
    <property type="entry name" value="MFS general substrate transporter like domains"/>
    <property type="match status" value="2"/>
</dbReference>
<feature type="transmembrane region" description="Helical" evidence="8">
    <location>
        <begin position="297"/>
        <end position="320"/>
    </location>
</feature>
<dbReference type="Pfam" id="PF12832">
    <property type="entry name" value="MFS_1_like"/>
    <property type="match status" value="1"/>
</dbReference>
<dbReference type="PANTHER" id="PTHR23522:SF10">
    <property type="entry name" value="3-PHENYLPROPIONIC ACID TRANSPORTER-RELATED"/>
    <property type="match status" value="1"/>
</dbReference>
<feature type="transmembrane region" description="Helical" evidence="8">
    <location>
        <begin position="242"/>
        <end position="261"/>
    </location>
</feature>
<dbReference type="EMBL" id="JANQBD010000004">
    <property type="protein sequence ID" value="MCR8631085.1"/>
    <property type="molecule type" value="Genomic_DNA"/>
</dbReference>
<dbReference type="InterPro" id="IPR026032">
    <property type="entry name" value="HcaT-like"/>
</dbReference>
<keyword evidence="7 8" id="KW-0472">Membrane</keyword>
<dbReference type="InterPro" id="IPR024989">
    <property type="entry name" value="MFS_assoc_dom"/>
</dbReference>
<evidence type="ECO:0000256" key="4">
    <source>
        <dbReference type="ARBA" id="ARBA00022519"/>
    </source>
</evidence>
<evidence type="ECO:0000256" key="7">
    <source>
        <dbReference type="ARBA" id="ARBA00023136"/>
    </source>
</evidence>